<protein>
    <recommendedName>
        <fullName evidence="1">PRTase-CE domain-containing protein</fullName>
    </recommendedName>
</protein>
<dbReference type="EMBL" id="JPWB01000006">
    <property type="protein sequence ID" value="RCK20867.1"/>
    <property type="molecule type" value="Genomic_DNA"/>
</dbReference>
<dbReference type="InterPro" id="IPR056920">
    <property type="entry name" value="PRTase-CE"/>
</dbReference>
<gene>
    <name evidence="2" type="ORF">TH6_13850</name>
</gene>
<evidence type="ECO:0000313" key="3">
    <source>
        <dbReference type="Proteomes" id="UP000253061"/>
    </source>
</evidence>
<dbReference type="Proteomes" id="UP000253061">
    <property type="component" value="Unassembled WGS sequence"/>
</dbReference>
<organism evidence="2 3">
    <name type="scientific">Thalassospira profundimaris</name>
    <dbReference type="NCBI Taxonomy" id="502049"/>
    <lineage>
        <taxon>Bacteria</taxon>
        <taxon>Pseudomonadati</taxon>
        <taxon>Pseudomonadota</taxon>
        <taxon>Alphaproteobacteria</taxon>
        <taxon>Rhodospirillales</taxon>
        <taxon>Thalassospiraceae</taxon>
        <taxon>Thalassospira</taxon>
    </lineage>
</organism>
<feature type="domain" description="PRTase-CE" evidence="1">
    <location>
        <begin position="222"/>
        <end position="429"/>
    </location>
</feature>
<accession>A0A367V6Q1</accession>
<comment type="caution">
    <text evidence="2">The sequence shown here is derived from an EMBL/GenBank/DDBJ whole genome shotgun (WGS) entry which is preliminary data.</text>
</comment>
<name>A0A367V6Q1_9PROT</name>
<evidence type="ECO:0000259" key="1">
    <source>
        <dbReference type="Pfam" id="PF24390"/>
    </source>
</evidence>
<reference evidence="2 3" key="1">
    <citation type="submission" date="2014-07" db="EMBL/GenBank/DDBJ databases">
        <title>Draft genome sequence of Thalassospira profundimaris R8-17.</title>
        <authorList>
            <person name="Lai Q."/>
            <person name="Shao Z."/>
        </authorList>
    </citation>
    <scope>NUCLEOTIDE SEQUENCE [LARGE SCALE GENOMIC DNA]</scope>
    <source>
        <strain evidence="2 3">R8-17</strain>
    </source>
</reference>
<dbReference type="AlphaFoldDB" id="A0A367V6Q1"/>
<evidence type="ECO:0000313" key="2">
    <source>
        <dbReference type="EMBL" id="RCK20867.1"/>
    </source>
</evidence>
<proteinExistence type="predicted"/>
<dbReference type="RefSeq" id="WP_062957581.1">
    <property type="nucleotide sequence ID" value="NZ_JPWB01000006.1"/>
</dbReference>
<sequence length="442" mass="50763">MSDPWLFIIVSTQESQNITQELHDKTSQLAETHVSIFSPPEKLEKGGYQDALTKHFIEAIESAGVIHNTEFSVILDRNVKCNVKTLESQLNHEANFKSLIRHVSIKTIRTRMTNHIMENNSHWRTYATDQISRYNYQTTKLETWHQQFGQLQHPTIGRMIASQLRVESLNKITVAQKAFIKGKSDSIGQKQQHCVIADGDQGGSWQTIDNDITHLTQDNLPPAEWDEVAKTIKFPDSNCHELVVYEDALWSGYEFCNHLNAMSDISSLPRIQFKFAIITDFGLRIARHAIRHSGLHEKLYIDTNNSQLIYFLDQDLPTPLQYGEGLSPDDYFEELHKHVTPAVFSRHQWTDRDKDACREIGRQLVRHWLRRKGCENPTDEQIDKYSLGGGRFGSAILLSHSIPKVCLPLLWLDGPVSLNGKTINWRPLFIDPRRVKDVHVPA</sequence>
<dbReference type="Pfam" id="PF24390">
    <property type="entry name" value="PRTase-CE"/>
    <property type="match status" value="1"/>
</dbReference>